<dbReference type="PANTHER" id="PTHR47505">
    <property type="entry name" value="DNA UTILIZATION PROTEIN YHGH"/>
    <property type="match status" value="1"/>
</dbReference>
<reference evidence="3" key="1">
    <citation type="journal article" date="2011" name="MBio">
        <title>Novel metabolic attributes of the genus Cyanothece, comprising a group of unicellular nitrogen-fixing Cyanobacteria.</title>
        <authorList>
            <person name="Bandyopadhyay A."/>
            <person name="Elvitigala T."/>
            <person name="Welsh E."/>
            <person name="Stockel J."/>
            <person name="Liberton M."/>
            <person name="Min H."/>
            <person name="Sherman L.A."/>
            <person name="Pakrasi H.B."/>
        </authorList>
    </citation>
    <scope>NUCLEOTIDE SEQUENCE [LARGE SCALE GENOMIC DNA]</scope>
    <source>
        <strain evidence="3">PCC 7424</strain>
    </source>
</reference>
<dbReference type="STRING" id="65393.PCC7424_3746"/>
<dbReference type="RefSeq" id="WP_015955719.1">
    <property type="nucleotide sequence ID" value="NC_011729.1"/>
</dbReference>
<proteinExistence type="inferred from homology"/>
<evidence type="ECO:0000256" key="1">
    <source>
        <dbReference type="ARBA" id="ARBA00008007"/>
    </source>
</evidence>
<name>B7KJ43_GLOC7</name>
<dbReference type="Gene3D" id="3.40.50.2020">
    <property type="match status" value="1"/>
</dbReference>
<dbReference type="KEGG" id="cyc:PCC7424_3746"/>
<evidence type="ECO:0008006" key="4">
    <source>
        <dbReference type="Google" id="ProtNLM"/>
    </source>
</evidence>
<sequence>MLKSLLSLFLKPNCSLCDRSADDILCKDCQRQIKSCQFKNPRQFWQGEHPLFAWGEYGGQLKRAIATLKYDKHPELGTYLGQWIGETWIKLPPSFSPKKISVVPIPIHAEKLKQRGFNQADLIAEGFSHMTGYPLIKNGLERIKKTEAMFGLNPTEREKNIKNAFKIGQGLQKPSSLPVLLLDDIYTSGQTVKEAAKTLRSHGVQVLGVVALSTPKLVN</sequence>
<dbReference type="InterPro" id="IPR051910">
    <property type="entry name" value="ComF/GntX_DNA_util-trans"/>
</dbReference>
<gene>
    <name evidence="2" type="ordered locus">PCC7424_3746</name>
</gene>
<accession>B7KJ43</accession>
<evidence type="ECO:0000313" key="2">
    <source>
        <dbReference type="EMBL" id="ACK72127.1"/>
    </source>
</evidence>
<dbReference type="OrthoDB" id="9779910at2"/>
<dbReference type="Proteomes" id="UP000002384">
    <property type="component" value="Chromosome"/>
</dbReference>
<keyword evidence="3" id="KW-1185">Reference proteome</keyword>
<organism evidence="2 3">
    <name type="scientific">Gloeothece citriformis (strain PCC 7424)</name>
    <name type="common">Cyanothece sp. (strain PCC 7424)</name>
    <dbReference type="NCBI Taxonomy" id="65393"/>
    <lineage>
        <taxon>Bacteria</taxon>
        <taxon>Bacillati</taxon>
        <taxon>Cyanobacteriota</taxon>
        <taxon>Cyanophyceae</taxon>
        <taxon>Oscillatoriophycideae</taxon>
        <taxon>Chroococcales</taxon>
        <taxon>Aphanothecaceae</taxon>
        <taxon>Gloeothece</taxon>
        <taxon>Gloeothece citriformis</taxon>
    </lineage>
</organism>
<dbReference type="InterPro" id="IPR029057">
    <property type="entry name" value="PRTase-like"/>
</dbReference>
<dbReference type="CDD" id="cd06223">
    <property type="entry name" value="PRTases_typeI"/>
    <property type="match status" value="1"/>
</dbReference>
<dbReference type="AlphaFoldDB" id="B7KJ43"/>
<dbReference type="PANTHER" id="PTHR47505:SF1">
    <property type="entry name" value="DNA UTILIZATION PROTEIN YHGH"/>
    <property type="match status" value="1"/>
</dbReference>
<protein>
    <recommendedName>
        <fullName evidence="4">Phosphoribosyltransferase</fullName>
    </recommendedName>
</protein>
<evidence type="ECO:0000313" key="3">
    <source>
        <dbReference type="Proteomes" id="UP000002384"/>
    </source>
</evidence>
<dbReference type="HOGENOM" id="CLU_054549_1_0_3"/>
<dbReference type="SUPFAM" id="SSF53271">
    <property type="entry name" value="PRTase-like"/>
    <property type="match status" value="1"/>
</dbReference>
<comment type="similarity">
    <text evidence="1">Belongs to the ComF/GntX family.</text>
</comment>
<dbReference type="InterPro" id="IPR000836">
    <property type="entry name" value="PRTase_dom"/>
</dbReference>
<dbReference type="EMBL" id="CP001291">
    <property type="protein sequence ID" value="ACK72127.1"/>
    <property type="molecule type" value="Genomic_DNA"/>
</dbReference>
<dbReference type="eggNOG" id="COG1040">
    <property type="taxonomic scope" value="Bacteria"/>
</dbReference>